<keyword evidence="1" id="KW-0175">Coiled coil</keyword>
<evidence type="ECO:0000313" key="3">
    <source>
        <dbReference type="Proteomes" id="UP000829194"/>
    </source>
</evidence>
<dbReference type="RefSeq" id="WP_057942613.1">
    <property type="nucleotide sequence ID" value="NZ_CP011131.1"/>
</dbReference>
<dbReference type="EMBL" id="CP093547">
    <property type="protein sequence ID" value="UNP31480.1"/>
    <property type="molecule type" value="Genomic_DNA"/>
</dbReference>
<name>A0ABY3XIM7_9GAMM</name>
<gene>
    <name evidence="2" type="ORF">MOV92_09650</name>
</gene>
<organism evidence="2 3">
    <name type="scientific">Lysobacter gummosus</name>
    <dbReference type="NCBI Taxonomy" id="262324"/>
    <lineage>
        <taxon>Bacteria</taxon>
        <taxon>Pseudomonadati</taxon>
        <taxon>Pseudomonadota</taxon>
        <taxon>Gammaproteobacteria</taxon>
        <taxon>Lysobacterales</taxon>
        <taxon>Lysobacteraceae</taxon>
        <taxon>Lysobacter</taxon>
    </lineage>
</organism>
<evidence type="ECO:0000313" key="2">
    <source>
        <dbReference type="EMBL" id="UNP31480.1"/>
    </source>
</evidence>
<keyword evidence="3" id="KW-1185">Reference proteome</keyword>
<sequence length="211" mass="22670">MKTISRTWIGGALLGLGGLAIFFHLDSDTLQTVSQSRPAAAAHTQAADPAQSSGTAEQIAALQAQIDKLRTQTAAQRLNGEASPIDPKRAIEQDRRRHAAYVAGLQSAFGQERVDPRWAPTTTSRLWDAINHDDTMRGAMRNVECRATTCRVQVSDDGSGSVNKNLPLWSQQLSDLLPRMVGQSVVGADGRTETVLYLMAPDPAAARGPRG</sequence>
<proteinExistence type="predicted"/>
<protein>
    <submittedName>
        <fullName evidence="2">Uncharacterized protein</fullName>
    </submittedName>
</protein>
<dbReference type="Proteomes" id="UP000829194">
    <property type="component" value="Chromosome"/>
</dbReference>
<accession>A0ABY3XIM7</accession>
<reference evidence="2 3" key="1">
    <citation type="submission" date="2022-03" db="EMBL/GenBank/DDBJ databases">
        <title>Complete genome sequence of Lysobacter capsici VKM B-2533 and Lysobacter gummosus 10.1.1, promising sources of lytic agents.</title>
        <authorList>
            <person name="Tarlachkov S.V."/>
            <person name="Kudryakova I.V."/>
            <person name="Afoshin A.S."/>
            <person name="Leontyevskaya E.A."/>
            <person name="Leontyevskaya N.V."/>
        </authorList>
    </citation>
    <scope>NUCLEOTIDE SEQUENCE [LARGE SCALE GENOMIC DNA]</scope>
    <source>
        <strain evidence="2 3">10.1.1</strain>
    </source>
</reference>
<feature type="coiled-coil region" evidence="1">
    <location>
        <begin position="52"/>
        <end position="79"/>
    </location>
</feature>
<evidence type="ECO:0000256" key="1">
    <source>
        <dbReference type="SAM" id="Coils"/>
    </source>
</evidence>